<comment type="caution">
    <text evidence="1">The sequence shown here is derived from an EMBL/GenBank/DDBJ whole genome shotgun (WGS) entry which is preliminary data.</text>
</comment>
<organism evidence="1 2">
    <name type="scientific">Ochrobactrum soli</name>
    <dbReference type="NCBI Taxonomy" id="2448455"/>
    <lineage>
        <taxon>Bacteria</taxon>
        <taxon>Pseudomonadati</taxon>
        <taxon>Pseudomonadota</taxon>
        <taxon>Alphaproteobacteria</taxon>
        <taxon>Hyphomicrobiales</taxon>
        <taxon>Brucellaceae</taxon>
        <taxon>Brucella/Ochrobactrum group</taxon>
        <taxon>Ochrobactrum</taxon>
    </lineage>
</organism>
<dbReference type="Proteomes" id="UP000574931">
    <property type="component" value="Unassembled WGS sequence"/>
</dbReference>
<name>A0A849KIL9_9HYPH</name>
<protein>
    <submittedName>
        <fullName evidence="1">Uncharacterized protein</fullName>
    </submittedName>
</protein>
<dbReference type="EMBL" id="JABFCY010000001">
    <property type="protein sequence ID" value="NNU59310.1"/>
    <property type="molecule type" value="Genomic_DNA"/>
</dbReference>
<proteinExistence type="predicted"/>
<evidence type="ECO:0000313" key="2">
    <source>
        <dbReference type="Proteomes" id="UP000574931"/>
    </source>
</evidence>
<accession>A0A849KIL9</accession>
<keyword evidence="2" id="KW-1185">Reference proteome</keyword>
<gene>
    <name evidence="1" type="ORF">HKX02_03425</name>
</gene>
<reference evidence="1 2" key="1">
    <citation type="submission" date="2020-05" db="EMBL/GenBank/DDBJ databases">
        <title>Draft Genome Sequence of Ochrobactrum soli Isolated from Stable Fly Gut.</title>
        <authorList>
            <person name="Pileggi M.T."/>
            <person name="Vazhakkala L.J."/>
            <person name="Wong C.N."/>
        </authorList>
    </citation>
    <scope>NUCLEOTIDE SEQUENCE [LARGE SCALE GENOMIC DNA]</scope>
    <source>
        <strain evidence="1 2">MTP-C0764</strain>
    </source>
</reference>
<dbReference type="RefSeq" id="WP_167836047.1">
    <property type="nucleotide sequence ID" value="NZ_JABFCY010000001.1"/>
</dbReference>
<dbReference type="AlphaFoldDB" id="A0A849KIL9"/>
<sequence>MAIALLLARHHHADGAIGKPPIRSVIAAARIHMHGATMLEQIHPSGCTKVAPTI</sequence>
<evidence type="ECO:0000313" key="1">
    <source>
        <dbReference type="EMBL" id="NNU59310.1"/>
    </source>
</evidence>